<accession>A0AAP8ITX6</accession>
<reference evidence="5 6" key="1">
    <citation type="submission" date="2017-12" db="EMBL/GenBank/DDBJ databases">
        <title>Phylogenetic diversity of female urinary microbiome.</title>
        <authorList>
            <person name="Thomas-White K."/>
            <person name="Wolfe A.J."/>
        </authorList>
    </citation>
    <scope>NUCLEOTIDE SEQUENCE [LARGE SCALE GENOMIC DNA]</scope>
    <source>
        <strain evidence="5 6">UMB0682</strain>
    </source>
</reference>
<dbReference type="InterPro" id="IPR012340">
    <property type="entry name" value="NA-bd_OB-fold"/>
</dbReference>
<evidence type="ECO:0000256" key="4">
    <source>
        <dbReference type="SAM" id="MobiDB-lite"/>
    </source>
</evidence>
<dbReference type="PANTHER" id="PTHR10302:SF27">
    <property type="entry name" value="SINGLE-STRANDED DNA-BINDING PROTEIN"/>
    <property type="match status" value="1"/>
</dbReference>
<dbReference type="Gene3D" id="2.40.50.140">
    <property type="entry name" value="Nucleic acid-binding proteins"/>
    <property type="match status" value="1"/>
</dbReference>
<dbReference type="Pfam" id="PF00436">
    <property type="entry name" value="SSB"/>
    <property type="match status" value="1"/>
</dbReference>
<dbReference type="InterPro" id="IPR011344">
    <property type="entry name" value="ssDNA-bd"/>
</dbReference>
<comment type="caution">
    <text evidence="2">Lacks conserved residue(s) required for the propagation of feature annotation.</text>
</comment>
<feature type="region of interest" description="Disordered" evidence="4">
    <location>
        <begin position="130"/>
        <end position="160"/>
    </location>
</feature>
<evidence type="ECO:0000256" key="2">
    <source>
        <dbReference type="HAMAP-Rule" id="MF_00984"/>
    </source>
</evidence>
<dbReference type="EMBL" id="PKJN01000001">
    <property type="protein sequence ID" value="PKZ59984.1"/>
    <property type="molecule type" value="Genomic_DNA"/>
</dbReference>
<evidence type="ECO:0000256" key="3">
    <source>
        <dbReference type="PIRNR" id="PIRNR002070"/>
    </source>
</evidence>
<dbReference type="GO" id="GO:0009295">
    <property type="term" value="C:nucleoid"/>
    <property type="evidence" value="ECO:0007669"/>
    <property type="project" value="TreeGrafter"/>
</dbReference>
<dbReference type="CDD" id="cd04496">
    <property type="entry name" value="SSB_OBF"/>
    <property type="match status" value="1"/>
</dbReference>
<organism evidence="5 6">
    <name type="scientific">Gardnerella vaginalis</name>
    <dbReference type="NCBI Taxonomy" id="2702"/>
    <lineage>
        <taxon>Bacteria</taxon>
        <taxon>Bacillati</taxon>
        <taxon>Actinomycetota</taxon>
        <taxon>Actinomycetes</taxon>
        <taxon>Bifidobacteriales</taxon>
        <taxon>Bifidobacteriaceae</taxon>
        <taxon>Gardnerella</taxon>
    </lineage>
</organism>
<gene>
    <name evidence="5" type="ORF">CYJ61_00835</name>
</gene>
<evidence type="ECO:0000313" key="6">
    <source>
        <dbReference type="Proteomes" id="UP000234905"/>
    </source>
</evidence>
<dbReference type="PROSITE" id="PS50935">
    <property type="entry name" value="SSB"/>
    <property type="match status" value="1"/>
</dbReference>
<sequence length="172" mass="19210">MSDNTYYIAGNLTKDPVVSTTPNGTAVVNFTIAATTRVLDSQTSQYKDTGTVFMRCTAWRALAEHVAKSLTKGMRVIAYGKLEQSTYEAEDGSRHTSIKLSVEDIGVSMRFATAQITQIKQQGIQQMISQPQQMQTLPQAPQAQQSMAPNQDPWVPKNNIDRYYSKDSEFYN</sequence>
<proteinExistence type="inferred from homology"/>
<comment type="caution">
    <text evidence="5">The sequence shown here is derived from an EMBL/GenBank/DDBJ whole genome shotgun (WGS) entry which is preliminary data.</text>
</comment>
<protein>
    <recommendedName>
        <fullName evidence="2 3">Single-stranded DNA-binding protein</fullName>
        <shortName evidence="2">SSB</shortName>
    </recommendedName>
</protein>
<comment type="subunit">
    <text evidence="2">Homotetramer.</text>
</comment>
<dbReference type="PANTHER" id="PTHR10302">
    <property type="entry name" value="SINGLE-STRANDED DNA-BINDING PROTEIN"/>
    <property type="match status" value="1"/>
</dbReference>
<evidence type="ECO:0000313" key="5">
    <source>
        <dbReference type="EMBL" id="PKZ59984.1"/>
    </source>
</evidence>
<dbReference type="NCBIfam" id="TIGR00621">
    <property type="entry name" value="ssb"/>
    <property type="match status" value="1"/>
</dbReference>
<dbReference type="HAMAP" id="MF_00984">
    <property type="entry name" value="SSB"/>
    <property type="match status" value="1"/>
</dbReference>
<dbReference type="Proteomes" id="UP000234905">
    <property type="component" value="Unassembled WGS sequence"/>
</dbReference>
<dbReference type="GO" id="GO:0006260">
    <property type="term" value="P:DNA replication"/>
    <property type="evidence" value="ECO:0007669"/>
    <property type="project" value="InterPro"/>
</dbReference>
<evidence type="ECO:0000256" key="1">
    <source>
        <dbReference type="ARBA" id="ARBA00023125"/>
    </source>
</evidence>
<dbReference type="PIRSF" id="PIRSF002070">
    <property type="entry name" value="SSB"/>
    <property type="match status" value="1"/>
</dbReference>
<dbReference type="GO" id="GO:0003697">
    <property type="term" value="F:single-stranded DNA binding"/>
    <property type="evidence" value="ECO:0007669"/>
    <property type="project" value="UniProtKB-UniRule"/>
</dbReference>
<keyword evidence="1 2" id="KW-0238">DNA-binding</keyword>
<feature type="compositionally biased region" description="Low complexity" evidence="4">
    <location>
        <begin position="130"/>
        <end position="151"/>
    </location>
</feature>
<name>A0AAP8ITX6_GARVA</name>
<dbReference type="SUPFAM" id="SSF50249">
    <property type="entry name" value="Nucleic acid-binding proteins"/>
    <property type="match status" value="1"/>
</dbReference>
<dbReference type="AlphaFoldDB" id="A0AAP8ITX6"/>
<dbReference type="InterPro" id="IPR000424">
    <property type="entry name" value="Primosome_PriB/ssb"/>
</dbReference>